<feature type="compositionally biased region" description="Basic and acidic residues" evidence="1">
    <location>
        <begin position="21"/>
        <end position="54"/>
    </location>
</feature>
<dbReference type="VEuPathDB" id="HostDB:ENSG00000167522"/>
<dbReference type="PANTHER" id="PTHR24145">
    <property type="entry name" value="ANKYRIN REPEAT DOMAIN-CONTAINING PROTEIN 11"/>
    <property type="match status" value="1"/>
</dbReference>
<gene>
    <name evidence="2" type="primary">ANKRD11</name>
</gene>
<dbReference type="Ensembl" id="ENST00000645278.1">
    <property type="protein sequence ID" value="ENSP00000494850.1"/>
    <property type="gene ID" value="ENSG00000167522.18"/>
</dbReference>
<accession>A0A2R8Y5V1</accession>
<dbReference type="EMBL" id="AC092120">
    <property type="status" value="NOT_ANNOTATED_CDS"/>
    <property type="molecule type" value="Genomic_DNA"/>
</dbReference>
<dbReference type="OrthoDB" id="5806726at2759"/>
<evidence type="ECO:0000313" key="2">
    <source>
        <dbReference type="Ensembl" id="ENSP00000494850.1"/>
    </source>
</evidence>
<dbReference type="GeneTree" id="ENSGT00940000155966"/>
<reference evidence="2 3" key="1">
    <citation type="journal article" date="2001" name="Nature">
        <title>Initial sequencing and analysis of the human genome.</title>
        <authorList>
            <consortium name="International Human Genome Sequencing Consortium"/>
            <person name="Lander E.S."/>
            <person name="Linton L.M."/>
            <person name="Birren B."/>
            <person name="Nusbaum C."/>
            <person name="Zody M.C."/>
            <person name="Baldwin J."/>
            <person name="Devon K."/>
            <person name="Dewar K."/>
            <person name="Doyle M."/>
            <person name="FitzHugh W."/>
            <person name="Funke R."/>
            <person name="Gage D."/>
            <person name="Harris K."/>
            <person name="Heaford A."/>
            <person name="Howland J."/>
            <person name="Kann L."/>
            <person name="Lehoczky J."/>
            <person name="LeVine R."/>
            <person name="McEwan P."/>
            <person name="McKernan K."/>
            <person name="Meldrim J."/>
            <person name="Mesirov J.P."/>
            <person name="Miranda C."/>
            <person name="Morris W."/>
            <person name="Naylor J."/>
            <person name="Raymond C."/>
            <person name="Rosetti M."/>
            <person name="Santos R."/>
            <person name="Sheridan A."/>
            <person name="Sougnez C."/>
            <person name="Stange-Thomann N."/>
            <person name="Stojanovic N."/>
            <person name="Subramanian A."/>
            <person name="Wyman D."/>
            <person name="Rogers J."/>
            <person name="Sulston J."/>
            <person name="Ainscough R."/>
            <person name="Beck S."/>
            <person name="Bentley D."/>
            <person name="Burton J."/>
            <person name="Clee C."/>
            <person name="Carter N."/>
            <person name="Coulson A."/>
            <person name="Deadman R."/>
            <person name="Deloukas P."/>
            <person name="Dunham A."/>
            <person name="Dunham I."/>
            <person name="Durbin R."/>
            <person name="French L."/>
            <person name="Grafham D."/>
            <person name="Gregory S."/>
            <person name="Hubbard T."/>
            <person name="Humphray S."/>
            <person name="Hunt A."/>
            <person name="Jones M."/>
            <person name="Lloyd C."/>
            <person name="McMurray A."/>
            <person name="Matthews L."/>
            <person name="Mercer S."/>
            <person name="Milne S."/>
            <person name="Mullikin J.C."/>
            <person name="Mungall A."/>
            <person name="Plumb R."/>
            <person name="Ross M."/>
            <person name="Shownkeen R."/>
            <person name="Sims S."/>
            <person name="Waterston R.H."/>
            <person name="Wilson R.K."/>
            <person name="Hillier L.W."/>
            <person name="McPherson J.D."/>
            <person name="Marra M.A."/>
            <person name="Mardis E.R."/>
            <person name="Fulton L.A."/>
            <person name="Chinwalla A.T."/>
            <person name="Pepin K.H."/>
            <person name="Gish W.R."/>
            <person name="Chissoe S.L."/>
            <person name="Wendl M.C."/>
            <person name="Delehaunty K.D."/>
            <person name="Miner T.L."/>
            <person name="Delehaunty A."/>
            <person name="Kramer J.B."/>
            <person name="Cook L.L."/>
            <person name="Fulton R.S."/>
            <person name="Johnson D.L."/>
            <person name="Minx P.J."/>
            <person name="Clifton S.W."/>
            <person name="Hawkins T."/>
            <person name="Branscomb E."/>
            <person name="Predki P."/>
            <person name="Richardson P."/>
            <person name="Wenning S."/>
            <person name="Slezak T."/>
            <person name="Doggett N."/>
            <person name="Cheng J.F."/>
            <person name="Olsen A."/>
            <person name="Lucas S."/>
            <person name="Elkin C."/>
            <person name="Uberbacher E."/>
            <person name="Frazier M."/>
            <person name="Gibbs R.A."/>
            <person name="Muzny D.M."/>
            <person name="Scherer S.E."/>
            <person name="Bouck J.B."/>
            <person name="Sodergren E.J."/>
            <person name="Worley K.C."/>
            <person name="Rives C.M."/>
            <person name="Gorrell J.H."/>
            <person name="Metzker M.L."/>
            <person name="Naylor S.L."/>
            <person name="Kucherlapati R.S."/>
            <person name="Nelson D.L."/>
            <person name="Weinstock G.M."/>
            <person name="Sakaki Y."/>
            <person name="Fujiyama A."/>
            <person name="Hattori M."/>
            <person name="Yada T."/>
            <person name="Toyoda A."/>
            <person name="Itoh T."/>
            <person name="Kawagoe C."/>
            <person name="Watanabe H."/>
            <person name="Totoki Y."/>
            <person name="Taylor T."/>
            <person name="Weissenbach J."/>
            <person name="Heilig R."/>
            <person name="Saurin W."/>
            <person name="Artiguenave F."/>
            <person name="Brottier P."/>
            <person name="Bruls T."/>
            <person name="Pelletier E."/>
            <person name="Robert C."/>
            <person name="Wincker P."/>
            <person name="Smith D.R."/>
            <person name="Doucette-Stamm L."/>
            <person name="Rubenfield M."/>
            <person name="Weinstock K."/>
            <person name="Lee H.M."/>
            <person name="Dubois J."/>
            <person name="Rosenthal A."/>
            <person name="Platzer M."/>
            <person name="Nyakatura G."/>
            <person name="Taudien S."/>
            <person name="Rump A."/>
            <person name="Yang H."/>
            <person name="Yu J."/>
            <person name="Wang J."/>
            <person name="Huang G."/>
            <person name="Gu J."/>
            <person name="Hood L."/>
            <person name="Rowen L."/>
            <person name="Madan A."/>
            <person name="Qin S."/>
            <person name="Davis R.W."/>
            <person name="Federspiel N.A."/>
            <person name="Abola A.P."/>
            <person name="Proctor M.J."/>
            <person name="Myers R.M."/>
            <person name="Schmutz J."/>
            <person name="Dickson M."/>
            <person name="Grimwood J."/>
            <person name="Cox D.R."/>
            <person name="Olson M.V."/>
            <person name="Kaul R."/>
            <person name="Raymond C."/>
            <person name="Shimizu N."/>
            <person name="Kawasaki K."/>
            <person name="Minoshima S."/>
            <person name="Evans G.A."/>
            <person name="Athanasiou M."/>
            <person name="Schultz R."/>
            <person name="Roe B.A."/>
            <person name="Chen F."/>
            <person name="Pan H."/>
            <person name="Ramser J."/>
            <person name="Lehrach H."/>
            <person name="Reinhardt R."/>
            <person name="McCombie W.R."/>
            <person name="de la Bastide M."/>
            <person name="Dedhia N."/>
            <person name="Blocker H."/>
            <person name="Hornischer K."/>
            <person name="Nordsiek G."/>
            <person name="Agarwala R."/>
            <person name="Aravind L."/>
            <person name="Bailey J.A."/>
            <person name="Bateman A."/>
            <person name="Batzoglou S."/>
            <person name="Birney E."/>
            <person name="Bork P."/>
            <person name="Brown D.G."/>
            <person name="Burge C.B."/>
            <person name="Cerutti L."/>
            <person name="Chen H.C."/>
            <person name="Church D."/>
            <person name="Clamp M."/>
            <person name="Copley R.R."/>
            <person name="Doerks T."/>
            <person name="Eddy S.R."/>
            <person name="Eichler E.E."/>
            <person name="Furey T.S."/>
            <person name="Galagan J."/>
            <person name="Gilbert J.G."/>
            <person name="Harmon C."/>
            <person name="Hayashizaki Y."/>
            <person name="Haussler D."/>
            <person name="Hermjakob H."/>
            <person name="Hokamp K."/>
            <person name="Jang W."/>
            <person name="Johnson L.S."/>
            <person name="Jones T.A."/>
            <person name="Kasif S."/>
            <person name="Kaspryzk A."/>
            <person name="Kennedy S."/>
            <person name="Kent W.J."/>
            <person name="Kitts P."/>
            <person name="Koonin E.V."/>
            <person name="Korf I."/>
            <person name="Kulp D."/>
            <person name="Lancet D."/>
            <person name="Lowe T.M."/>
            <person name="McLysaght A."/>
            <person name="Mikkelsen T."/>
            <person name="Moran J.V."/>
            <person name="Mulder N."/>
            <person name="Pollara V.J."/>
            <person name="Ponting C.P."/>
            <person name="Schuler G."/>
            <person name="Schultz J."/>
            <person name="Slater G."/>
            <person name="Smit A.F."/>
            <person name="Stupka E."/>
            <person name="Szustakowski J."/>
            <person name="Thierry-Mieg D."/>
            <person name="Thierry-Mieg J."/>
            <person name="Wagner L."/>
            <person name="Wallis J."/>
            <person name="Wheeler R."/>
            <person name="Williams A."/>
            <person name="Wolf Y.I."/>
            <person name="Wolfe K.H."/>
            <person name="Yang S.P."/>
            <person name="Yeh R.F."/>
            <person name="Collins F."/>
            <person name="Guyer M.S."/>
            <person name="Peterson J."/>
            <person name="Felsenfeld A."/>
            <person name="Wetterstrand K.A."/>
            <person name="Patrinos A."/>
            <person name="Morgan M.J."/>
            <person name="de Jong P."/>
            <person name="Catanese J.J."/>
            <person name="Osoegawa K."/>
            <person name="Shizuya H."/>
            <person name="Choi S."/>
            <person name="Chen Y.J."/>
        </authorList>
    </citation>
    <scope>NUCLEOTIDE SEQUENCE [LARGE SCALE GENOMIC DNA]</scope>
</reference>
<reference evidence="2" key="4">
    <citation type="submission" date="2025-08" db="UniProtKB">
        <authorList>
            <consortium name="Ensembl"/>
        </authorList>
    </citation>
    <scope>IDENTIFICATION</scope>
</reference>
<dbReference type="EMBL" id="KF456220">
    <property type="status" value="NOT_ANNOTATED_CDS"/>
    <property type="molecule type" value="Genomic_DNA"/>
</dbReference>
<evidence type="ECO:0000313" key="3">
    <source>
        <dbReference type="Proteomes" id="UP000005640"/>
    </source>
</evidence>
<dbReference type="MassIVE" id="A0A2R8Y5V1"/>
<dbReference type="PANTHER" id="PTHR24145:SF3">
    <property type="entry name" value="ANKYRIN REPEAT DOMAIN-CONTAINING PROTEIN 11"/>
    <property type="match status" value="1"/>
</dbReference>
<protein>
    <submittedName>
        <fullName evidence="2">Ankyrin repeat domain containing 11</fullName>
    </submittedName>
</protein>
<evidence type="ECO:0007829" key="5">
    <source>
        <dbReference type="ProteomicsDB" id="A0A2R8Y5V1"/>
    </source>
</evidence>
<dbReference type="OpenTargets" id="ENSG00000167522"/>
<dbReference type="EMBL" id="AC092123">
    <property type="status" value="NOT_ANNOTATED_CDS"/>
    <property type="molecule type" value="Genomic_DNA"/>
</dbReference>
<dbReference type="AlphaFoldDB" id="A0A2R8Y5V1"/>
<reference evidence="2" key="5">
    <citation type="submission" date="2025-09" db="UniProtKB">
        <authorList>
            <consortium name="Ensembl"/>
        </authorList>
    </citation>
    <scope>IDENTIFICATION</scope>
</reference>
<organism evidence="2 3">
    <name type="scientific">Homo sapiens</name>
    <name type="common">Human</name>
    <dbReference type="NCBI Taxonomy" id="9606"/>
    <lineage>
        <taxon>Eukaryota</taxon>
        <taxon>Metazoa</taxon>
        <taxon>Chordata</taxon>
        <taxon>Craniata</taxon>
        <taxon>Vertebrata</taxon>
        <taxon>Euteleostomi</taxon>
        <taxon>Mammalia</taxon>
        <taxon>Eutheria</taxon>
        <taxon>Euarchontoglires</taxon>
        <taxon>Primates</taxon>
        <taxon>Haplorrhini</taxon>
        <taxon>Catarrhini</taxon>
        <taxon>Hominidae</taxon>
        <taxon>Homo</taxon>
    </lineage>
</organism>
<sequence length="162" mass="17838">MPKGGCPKAPQQEELPLSSDMVEKQTGKKDKDKVSLTKTPKLERGDGGKEVRERASKRKLPFTAGANGEQKDSDTVLCVDAFRCLQPSPCCGAARLVRSSKHHGMRWRFLEARRKRSRALSGRGLRRSLSPGRPGCCLAWGCLESEPATPSPSASRWPFSCR</sequence>
<name>A0A2R8Y5V1_HUMAN</name>
<dbReference type="Bgee" id="ENSG00000167522">
    <property type="expression patterns" value="Expressed in tendon of biceps brachii and 189 other cell types or tissues"/>
</dbReference>
<dbReference type="ExpressionAtlas" id="A0A2R8Y5V1">
    <property type="expression patterns" value="baseline and differential"/>
</dbReference>
<proteinExistence type="evidence at protein level"/>
<dbReference type="ChiTaRS" id="ANKRD11">
    <property type="organism name" value="human"/>
</dbReference>
<dbReference type="InterPro" id="IPR042636">
    <property type="entry name" value="ANKRD11"/>
</dbReference>
<reference evidence="2 3" key="3">
    <citation type="journal article" date="2004" name="Nature">
        <title>The sequence and analysis of duplication-rich human chromosome 16.</title>
        <authorList>
            <person name="Martin J."/>
            <person name="Han C."/>
            <person name="Gordon L.A."/>
            <person name="Terry A."/>
            <person name="Prabhakar S."/>
            <person name="She X."/>
            <person name="Xie G."/>
            <person name="Hellsten U."/>
            <person name="Chan Y.M."/>
            <person name="Altherr M."/>
            <person name="Couronne O."/>
            <person name="Aerts A."/>
            <person name="Bajorek E."/>
            <person name="Black S."/>
            <person name="Blumer H."/>
            <person name="Branscomb E."/>
            <person name="Brown N.C."/>
            <person name="Bruno W.J."/>
            <person name="Buckingham J.M."/>
            <person name="Callen D.F."/>
            <person name="Campbell C.S."/>
            <person name="Campbell M.L."/>
            <person name="Campbell E.W."/>
            <person name="Caoile C."/>
            <person name="Challacombe J.F."/>
            <person name="Chasteen L.A."/>
            <person name="Chertkov O."/>
            <person name="Chi H.C."/>
            <person name="Christensen M."/>
            <person name="Clark L.M."/>
            <person name="Cohn J.D."/>
            <person name="Denys M."/>
            <person name="Detter J.C."/>
            <person name="Dickson M."/>
            <person name="Dimitrijevic-Bussod M."/>
            <person name="Escobar J."/>
            <person name="Fawcett J.J."/>
            <person name="Flowers D."/>
            <person name="Fotopulos D."/>
            <person name="Glavina T."/>
            <person name="Gomez M."/>
            <person name="Gonzales E."/>
            <person name="Goodstein D."/>
            <person name="Goodwin L.A."/>
            <person name="Grady D.L."/>
            <person name="Grigoriev I."/>
            <person name="Groza M."/>
            <person name="Hammon N."/>
            <person name="Hawkins T."/>
            <person name="Haydu L."/>
            <person name="Hildebrand C.E."/>
            <person name="Huang W."/>
            <person name="Israni S."/>
            <person name="Jett J."/>
            <person name="Jewett P.B."/>
            <person name="Kadner K."/>
            <person name="Kimball H."/>
            <person name="Kobayashi A."/>
            <person name="Krawczyk M.C."/>
            <person name="Leyba T."/>
            <person name="Longmire J.L."/>
            <person name="Lopez F."/>
            <person name="Lou Y."/>
            <person name="Lowry S."/>
            <person name="Ludeman T."/>
            <person name="Manohar C.F."/>
            <person name="Mark G.A."/>
            <person name="McMurray K.L."/>
            <person name="Meincke L.J."/>
            <person name="Morgan J."/>
            <person name="Moyzis R.K."/>
            <person name="Mundt M.O."/>
            <person name="Munk A.C."/>
            <person name="Nandkeshwar R.D."/>
            <person name="Pitluck S."/>
            <person name="Pollard M."/>
            <person name="Predki P."/>
            <person name="Parson-Quintana B."/>
            <person name="Ramirez L."/>
            <person name="Rash S."/>
            <person name="Retterer J."/>
            <person name="Ricke D.O."/>
            <person name="Robinson D.L."/>
            <person name="Rodriguez A."/>
            <person name="Salamov A."/>
            <person name="Saunders E.H."/>
            <person name="Scott D."/>
            <person name="Shough T."/>
            <person name="Stallings R.L."/>
            <person name="Stalvey M."/>
            <person name="Sutherland R.D."/>
            <person name="Tapia R."/>
            <person name="Tesmer J.G."/>
            <person name="Thayer N."/>
            <person name="Thompson L.S."/>
            <person name="Tice H."/>
            <person name="Torney D.C."/>
            <person name="Tran-Gyamfi M."/>
            <person name="Tsai M."/>
            <person name="Ulanovsky L.E."/>
            <person name="Ustaszewska A."/>
            <person name="Vo N."/>
            <person name="White P.S."/>
            <person name="Williams A.L."/>
            <person name="Wills P.L."/>
            <person name="Wu J.R."/>
            <person name="Wu K."/>
            <person name="Yang J."/>
            <person name="Dejong P."/>
            <person name="Bruce D."/>
            <person name="Doggett N.A."/>
            <person name="Deaven L."/>
            <person name="Schmutz J."/>
            <person name="Grimwood J."/>
            <person name="Richardson P."/>
            <person name="Rokhsar D.S."/>
            <person name="Eichler E.E."/>
            <person name="Gilna P."/>
            <person name="Lucas S.M."/>
            <person name="Myers R.M."/>
            <person name="Rubin E.M."/>
            <person name="Pennacchio L.A."/>
        </authorList>
    </citation>
    <scope>NUCLEOTIDE SEQUENCE [LARGE SCALE GENOMIC DNA]</scope>
</reference>
<dbReference type="Proteomes" id="UP000005640">
    <property type="component" value="Chromosome 16"/>
</dbReference>
<evidence type="ECO:0000256" key="1">
    <source>
        <dbReference type="SAM" id="MobiDB-lite"/>
    </source>
</evidence>
<keyword evidence="4 5" id="KW-1267">Proteomics identification</keyword>
<evidence type="ECO:0007829" key="4">
    <source>
        <dbReference type="PeptideAtlas" id="A0A2R8Y5V1"/>
    </source>
</evidence>
<keyword evidence="3" id="KW-1185">Reference proteome</keyword>
<dbReference type="EMBL" id="AC137932">
    <property type="status" value="NOT_ANNOTATED_CDS"/>
    <property type="molecule type" value="Genomic_DNA"/>
</dbReference>
<reference evidence="2 3" key="2">
    <citation type="journal article" date="2004" name="Nature">
        <title>Finishing the euchromatic sequence of the human genome.</title>
        <authorList>
            <consortium name="International Human Genome Sequencing Consortium"/>
        </authorList>
    </citation>
    <scope>NUCLEOTIDE SEQUENCE [LARGE SCALE GENOMIC DNA]</scope>
</reference>
<dbReference type="HGNC" id="HGNC:21316">
    <property type="gene designation" value="ANKRD11"/>
</dbReference>
<feature type="region of interest" description="Disordered" evidence="1">
    <location>
        <begin position="1"/>
        <end position="71"/>
    </location>
</feature>